<dbReference type="Proteomes" id="UP000002964">
    <property type="component" value="Unassembled WGS sequence"/>
</dbReference>
<proteinExistence type="predicted"/>
<name>H8Z2Z9_9GAMM</name>
<keyword evidence="2" id="KW-0812">Transmembrane</keyword>
<dbReference type="InterPro" id="IPR002035">
    <property type="entry name" value="VWF_A"/>
</dbReference>
<feature type="compositionally biased region" description="Acidic residues" evidence="1">
    <location>
        <begin position="326"/>
        <end position="335"/>
    </location>
</feature>
<feature type="domain" description="FHA" evidence="4">
    <location>
        <begin position="511"/>
        <end position="562"/>
    </location>
</feature>
<dbReference type="eggNOG" id="COG2304">
    <property type="taxonomic scope" value="Bacteria"/>
</dbReference>
<dbReference type="HOGENOM" id="CLU_512798_0_0_6"/>
<protein>
    <submittedName>
        <fullName evidence="6">FHA domain-containing protein</fullName>
    </submittedName>
</protein>
<feature type="region of interest" description="Disordered" evidence="1">
    <location>
        <begin position="418"/>
        <end position="438"/>
    </location>
</feature>
<dbReference type="Pfam" id="PF13519">
    <property type="entry name" value="VWA_2"/>
    <property type="match status" value="1"/>
</dbReference>
<dbReference type="InterPro" id="IPR000253">
    <property type="entry name" value="FHA_dom"/>
</dbReference>
<evidence type="ECO:0000259" key="5">
    <source>
        <dbReference type="PROSITE" id="PS50234"/>
    </source>
</evidence>
<evidence type="ECO:0000313" key="6">
    <source>
        <dbReference type="EMBL" id="EIC22771.1"/>
    </source>
</evidence>
<keyword evidence="7" id="KW-1185">Reference proteome</keyword>
<dbReference type="SMART" id="SM00240">
    <property type="entry name" value="FHA"/>
    <property type="match status" value="1"/>
</dbReference>
<dbReference type="InterPro" id="IPR050923">
    <property type="entry name" value="Cell_Proc_Reg/RNA_Proc"/>
</dbReference>
<feature type="transmembrane region" description="Helical" evidence="2">
    <location>
        <begin position="390"/>
        <end position="409"/>
    </location>
</feature>
<feature type="signal peptide" evidence="3">
    <location>
        <begin position="1"/>
        <end position="25"/>
    </location>
</feature>
<evidence type="ECO:0000313" key="7">
    <source>
        <dbReference type="Proteomes" id="UP000002964"/>
    </source>
</evidence>
<evidence type="ECO:0000256" key="3">
    <source>
        <dbReference type="SAM" id="SignalP"/>
    </source>
</evidence>
<dbReference type="PROSITE" id="PS50006">
    <property type="entry name" value="FHA_DOMAIN"/>
    <property type="match status" value="1"/>
</dbReference>
<dbReference type="AlphaFoldDB" id="H8Z2Z9"/>
<keyword evidence="2" id="KW-1133">Transmembrane helix</keyword>
<sequence length="585" mass="61166">MPGSRYCTALGAAFMLLFSIATAVADTAPATLRLSQSWQAGADITAYLDVRDQDGQAVSGLDASQLYATIGPQVAGVTAVESFAATDEGVLYLFLIDRSRSLSAARFAEIRAALTAWVTALEPTDSAALITFGERVDTLVAPTSDQAVLKDAIAALTPTDNRTALHQGLARGISLGQQQVADWPHRRAIVILSDGLEDAPGGMTTDEVLSRLAENPVPIYAIGLSAVRDATRREAGLATLGRFARESGGLYLDANRASDLAATYAEMRGHIRAVQRVQLHCADCVLDGNRYRLQITLLTEDGLRLSNGTDLRLLPLPPNAEVGDSATDDASDEEPSAPATEAAASDDDAEAPSAPESAPESPSSTSTPEAETAATSESTPAPFAEIDSRWLLLAAALASLLLLLIILAIRGRAQRRRQAETNANAPSSEPPSPHLDAASDAIAGAEDDALSLDQDVFATTNPAPPTQPASAPFTQPSPPPSPINNGPPLRLAFVTGPQRGATVKLSLGQPAVLGRALRNALAVTDDAEISGRHAEIERLANNQLVLRDLGSTNGTRLNGVRIQGTHPLNPGDLIGVGQTDLRVLA</sequence>
<reference evidence="6 7" key="2">
    <citation type="submission" date="2011-11" db="EMBL/GenBank/DDBJ databases">
        <authorList>
            <consortium name="US DOE Joint Genome Institute"/>
            <person name="Lucas S."/>
            <person name="Han J."/>
            <person name="Lapidus A."/>
            <person name="Cheng J.-F."/>
            <person name="Goodwin L."/>
            <person name="Pitluck S."/>
            <person name="Peters L."/>
            <person name="Ovchinnikova G."/>
            <person name="Zhang X."/>
            <person name="Detter J.C."/>
            <person name="Han C."/>
            <person name="Tapia R."/>
            <person name="Land M."/>
            <person name="Hauser L."/>
            <person name="Kyrpides N."/>
            <person name="Ivanova N."/>
            <person name="Pagani I."/>
            <person name="Vogl K."/>
            <person name="Liu Z."/>
            <person name="Overmann J."/>
            <person name="Frigaard N.-U."/>
            <person name="Bryant D."/>
            <person name="Woyke T."/>
        </authorList>
    </citation>
    <scope>NUCLEOTIDE SEQUENCE [LARGE SCALE GENOMIC DNA]</scope>
    <source>
        <strain evidence="6 7">970</strain>
    </source>
</reference>
<feature type="domain" description="VWFA" evidence="5">
    <location>
        <begin position="91"/>
        <end position="271"/>
    </location>
</feature>
<dbReference type="eggNOG" id="COG1716">
    <property type="taxonomic scope" value="Bacteria"/>
</dbReference>
<dbReference type="CDD" id="cd00060">
    <property type="entry name" value="FHA"/>
    <property type="match status" value="1"/>
</dbReference>
<dbReference type="STRING" id="631362.Thi970DRAFT_03054"/>
<feature type="region of interest" description="Disordered" evidence="1">
    <location>
        <begin position="457"/>
        <end position="486"/>
    </location>
</feature>
<dbReference type="SMART" id="SM00327">
    <property type="entry name" value="VWA"/>
    <property type="match status" value="1"/>
</dbReference>
<dbReference type="InterPro" id="IPR008984">
    <property type="entry name" value="SMAD_FHA_dom_sf"/>
</dbReference>
<reference evidence="7" key="1">
    <citation type="submission" date="2011-06" db="EMBL/GenBank/DDBJ databases">
        <authorList>
            <consortium name="US DOE Joint Genome Institute (JGI-PGF)"/>
            <person name="Lucas S."/>
            <person name="Han J."/>
            <person name="Lapidus A."/>
            <person name="Cheng J.-F."/>
            <person name="Goodwin L."/>
            <person name="Pitluck S."/>
            <person name="Peters L."/>
            <person name="Land M.L."/>
            <person name="Hauser L."/>
            <person name="Vogl K."/>
            <person name="Liu Z."/>
            <person name="Overmann J."/>
            <person name="Frigaard N.-U."/>
            <person name="Bryant D.A."/>
            <person name="Woyke T.J."/>
        </authorList>
    </citation>
    <scope>NUCLEOTIDE SEQUENCE [LARGE SCALE GENOMIC DNA]</scope>
    <source>
        <strain evidence="7">970</strain>
    </source>
</reference>
<keyword evidence="2" id="KW-0472">Membrane</keyword>
<dbReference type="EMBL" id="JH603169">
    <property type="protein sequence ID" value="EIC22771.1"/>
    <property type="molecule type" value="Genomic_DNA"/>
</dbReference>
<dbReference type="OrthoDB" id="9815482at2"/>
<dbReference type="PROSITE" id="PS50234">
    <property type="entry name" value="VWFA"/>
    <property type="match status" value="1"/>
</dbReference>
<dbReference type="SUPFAM" id="SSF53300">
    <property type="entry name" value="vWA-like"/>
    <property type="match status" value="1"/>
</dbReference>
<keyword evidence="3" id="KW-0732">Signal</keyword>
<dbReference type="Gene3D" id="2.60.200.20">
    <property type="match status" value="1"/>
</dbReference>
<evidence type="ECO:0000256" key="2">
    <source>
        <dbReference type="SAM" id="Phobius"/>
    </source>
</evidence>
<feature type="chain" id="PRO_5003617653" evidence="3">
    <location>
        <begin position="26"/>
        <end position="585"/>
    </location>
</feature>
<organism evidence="6 7">
    <name type="scientific">Thiorhodovibrio frisius</name>
    <dbReference type="NCBI Taxonomy" id="631362"/>
    <lineage>
        <taxon>Bacteria</taxon>
        <taxon>Pseudomonadati</taxon>
        <taxon>Pseudomonadota</taxon>
        <taxon>Gammaproteobacteria</taxon>
        <taxon>Chromatiales</taxon>
        <taxon>Chromatiaceae</taxon>
        <taxon>Thiorhodovibrio</taxon>
    </lineage>
</organism>
<dbReference type="PANTHER" id="PTHR23308">
    <property type="entry name" value="NUCLEAR INHIBITOR OF PROTEIN PHOSPHATASE-1"/>
    <property type="match status" value="1"/>
</dbReference>
<evidence type="ECO:0000259" key="4">
    <source>
        <dbReference type="PROSITE" id="PS50006"/>
    </source>
</evidence>
<dbReference type="Pfam" id="PF00498">
    <property type="entry name" value="FHA"/>
    <property type="match status" value="1"/>
</dbReference>
<feature type="region of interest" description="Disordered" evidence="1">
    <location>
        <begin position="308"/>
        <end position="380"/>
    </location>
</feature>
<accession>H8Z2Z9</accession>
<dbReference type="Gene3D" id="3.40.50.410">
    <property type="entry name" value="von Willebrand factor, type A domain"/>
    <property type="match status" value="1"/>
</dbReference>
<gene>
    <name evidence="6" type="ORF">Thi970DRAFT_03054</name>
</gene>
<dbReference type="InterPro" id="IPR036465">
    <property type="entry name" value="vWFA_dom_sf"/>
</dbReference>
<feature type="compositionally biased region" description="Low complexity" evidence="1">
    <location>
        <begin position="351"/>
        <end position="380"/>
    </location>
</feature>
<dbReference type="SUPFAM" id="SSF49879">
    <property type="entry name" value="SMAD/FHA domain"/>
    <property type="match status" value="1"/>
</dbReference>
<evidence type="ECO:0000256" key="1">
    <source>
        <dbReference type="SAM" id="MobiDB-lite"/>
    </source>
</evidence>